<dbReference type="NCBIfam" id="NF005071">
    <property type="entry name" value="PRK06489.1"/>
    <property type="match status" value="1"/>
</dbReference>
<feature type="active site" evidence="2">
    <location>
        <position position="308"/>
    </location>
</feature>
<dbReference type="InterPro" id="IPR008220">
    <property type="entry name" value="HAT_MetX-like"/>
</dbReference>
<dbReference type="RefSeq" id="WP_089843459.1">
    <property type="nucleotide sequence ID" value="NZ_FOZL01000002.1"/>
</dbReference>
<dbReference type="SUPFAM" id="SSF53474">
    <property type="entry name" value="alpha/beta-Hydrolases"/>
    <property type="match status" value="1"/>
</dbReference>
<dbReference type="Gene3D" id="3.40.50.1820">
    <property type="entry name" value="alpha/beta hydrolase"/>
    <property type="match status" value="1"/>
</dbReference>
<keyword evidence="1 5" id="KW-0808">Transferase</keyword>
<dbReference type="EMBL" id="FOZL01000002">
    <property type="protein sequence ID" value="SFS21389.1"/>
    <property type="molecule type" value="Genomic_DNA"/>
</dbReference>
<dbReference type="OrthoDB" id="9800754at2"/>
<evidence type="ECO:0000256" key="3">
    <source>
        <dbReference type="SAM" id="SignalP"/>
    </source>
</evidence>
<dbReference type="GO" id="GO:0009086">
    <property type="term" value="P:methionine biosynthetic process"/>
    <property type="evidence" value="ECO:0007669"/>
    <property type="project" value="TreeGrafter"/>
</dbReference>
<dbReference type="InterPro" id="IPR000073">
    <property type="entry name" value="AB_hydrolase_1"/>
</dbReference>
<dbReference type="AlphaFoldDB" id="A0A1I6N0B8"/>
<name>A0A1I6N0B8_9BACT</name>
<dbReference type="InterPro" id="IPR029058">
    <property type="entry name" value="AB_hydrolase_fold"/>
</dbReference>
<keyword evidence="6" id="KW-1185">Reference proteome</keyword>
<dbReference type="Proteomes" id="UP000199024">
    <property type="component" value="Unassembled WGS sequence"/>
</dbReference>
<proteinExistence type="predicted"/>
<dbReference type="PIRSF" id="PIRSF000443">
    <property type="entry name" value="Homoser_Ac_trans"/>
    <property type="match status" value="1"/>
</dbReference>
<dbReference type="GO" id="GO:0004414">
    <property type="term" value="F:homoserine O-acetyltransferase activity"/>
    <property type="evidence" value="ECO:0007669"/>
    <property type="project" value="TreeGrafter"/>
</dbReference>
<dbReference type="PANTHER" id="PTHR32268">
    <property type="entry name" value="HOMOSERINE O-ACETYLTRANSFERASE"/>
    <property type="match status" value="1"/>
</dbReference>
<dbReference type="STRING" id="474950.SAMN05421771_4173"/>
<keyword evidence="3" id="KW-0732">Signal</keyword>
<feature type="signal peptide" evidence="3">
    <location>
        <begin position="1"/>
        <end position="23"/>
    </location>
</feature>
<sequence>MKCLAALLSLVAFSGSLLGQALAPKGAPQAWPTVDGTYTINHFQFKDGETIDRLRLHYLTLGTPHKDAAGHVDNAVLLLHGTGGDAHSLLNPVFSEVLFVPGGVLDITKYFLILPDDIGQGTSSKPSDGMHAKFPQYDYDDMVRSQYMMLTEGMKVDHLRLVLGTSMGCMQAFVWGETYQGYAQALAPFACLPVELAGRNRMMRYMTISAIRNDPAWMGGEYKSEPVQGLRTANEMLLVMGSSPLQMQKAAPTRAAAEAYVDKYLAGTMARTDANDMIYYVNASRNYNPTPKLGTITVPVLWINSADDYINPPELGIAEKMVHAMPRAKFILIPTSDATRGHGTHTVAAIWKDYLAAFMKETE</sequence>
<organism evidence="5 6">
    <name type="scientific">Granulicella pectinivorans</name>
    <dbReference type="NCBI Taxonomy" id="474950"/>
    <lineage>
        <taxon>Bacteria</taxon>
        <taxon>Pseudomonadati</taxon>
        <taxon>Acidobacteriota</taxon>
        <taxon>Terriglobia</taxon>
        <taxon>Terriglobales</taxon>
        <taxon>Acidobacteriaceae</taxon>
        <taxon>Granulicella</taxon>
    </lineage>
</organism>
<reference evidence="5 6" key="1">
    <citation type="submission" date="2016-10" db="EMBL/GenBank/DDBJ databases">
        <authorList>
            <person name="de Groot N.N."/>
        </authorList>
    </citation>
    <scope>NUCLEOTIDE SEQUENCE [LARGE SCALE GENOMIC DNA]</scope>
    <source>
        <strain evidence="5 6">DSM 21001</strain>
    </source>
</reference>
<feature type="chain" id="PRO_5011779858" evidence="3">
    <location>
        <begin position="24"/>
        <end position="363"/>
    </location>
</feature>
<dbReference type="Pfam" id="PF00561">
    <property type="entry name" value="Abhydrolase_1"/>
    <property type="match status" value="1"/>
</dbReference>
<evidence type="ECO:0000259" key="4">
    <source>
        <dbReference type="Pfam" id="PF00561"/>
    </source>
</evidence>
<evidence type="ECO:0000313" key="6">
    <source>
        <dbReference type="Proteomes" id="UP000199024"/>
    </source>
</evidence>
<protein>
    <submittedName>
        <fullName evidence="5">Homoserine O-acetyltransferase</fullName>
    </submittedName>
</protein>
<feature type="active site" description="Nucleophile" evidence="2">
    <location>
        <position position="166"/>
    </location>
</feature>
<feature type="active site" evidence="2">
    <location>
        <position position="342"/>
    </location>
</feature>
<evidence type="ECO:0000313" key="5">
    <source>
        <dbReference type="EMBL" id="SFS21389.1"/>
    </source>
</evidence>
<dbReference type="GO" id="GO:0009092">
    <property type="term" value="P:homoserine metabolic process"/>
    <property type="evidence" value="ECO:0007669"/>
    <property type="project" value="TreeGrafter"/>
</dbReference>
<feature type="domain" description="AB hydrolase-1" evidence="4">
    <location>
        <begin position="74"/>
        <end position="335"/>
    </location>
</feature>
<gene>
    <name evidence="5" type="ORF">SAMN05421771_4173</name>
</gene>
<evidence type="ECO:0000256" key="2">
    <source>
        <dbReference type="PIRSR" id="PIRSR000443-1"/>
    </source>
</evidence>
<dbReference type="PANTHER" id="PTHR32268:SF11">
    <property type="entry name" value="HOMOSERINE O-ACETYLTRANSFERASE"/>
    <property type="match status" value="1"/>
</dbReference>
<accession>A0A1I6N0B8</accession>
<evidence type="ECO:0000256" key="1">
    <source>
        <dbReference type="ARBA" id="ARBA00022679"/>
    </source>
</evidence>